<evidence type="ECO:0000313" key="1">
    <source>
        <dbReference type="EMBL" id="KAJ7958356.1"/>
    </source>
</evidence>
<accession>A0AAD7LHQ1</accession>
<dbReference type="KEGG" id="qsa:O6P43_019097"/>
<keyword evidence="2" id="KW-1185">Reference proteome</keyword>
<comment type="caution">
    <text evidence="1">The sequence shown here is derived from an EMBL/GenBank/DDBJ whole genome shotgun (WGS) entry which is preliminary data.</text>
</comment>
<gene>
    <name evidence="1" type="ORF">O6P43_019097</name>
</gene>
<dbReference type="AlphaFoldDB" id="A0AAD7LHQ1"/>
<sequence>MHDGFGEEEHVVIDVLDVEEINKSEIMPELGEVPTEASASTNSAIAHVMESDITLLILTEEEEDRISLSKNADDFISGFNNKLKLQKRDSLLRSVKYLKFVLEGAALISSLGSIITN</sequence>
<name>A0AAD7LHQ1_QUISA</name>
<dbReference type="InterPro" id="IPR008480">
    <property type="entry name" value="DUF761_pln"/>
</dbReference>
<dbReference type="Pfam" id="PF05553">
    <property type="entry name" value="DUF761"/>
    <property type="match status" value="1"/>
</dbReference>
<organism evidence="1 2">
    <name type="scientific">Quillaja saponaria</name>
    <name type="common">Soap bark tree</name>
    <dbReference type="NCBI Taxonomy" id="32244"/>
    <lineage>
        <taxon>Eukaryota</taxon>
        <taxon>Viridiplantae</taxon>
        <taxon>Streptophyta</taxon>
        <taxon>Embryophyta</taxon>
        <taxon>Tracheophyta</taxon>
        <taxon>Spermatophyta</taxon>
        <taxon>Magnoliopsida</taxon>
        <taxon>eudicotyledons</taxon>
        <taxon>Gunneridae</taxon>
        <taxon>Pentapetalae</taxon>
        <taxon>rosids</taxon>
        <taxon>fabids</taxon>
        <taxon>Fabales</taxon>
        <taxon>Quillajaceae</taxon>
        <taxon>Quillaja</taxon>
    </lineage>
</organism>
<evidence type="ECO:0000313" key="2">
    <source>
        <dbReference type="Proteomes" id="UP001163823"/>
    </source>
</evidence>
<dbReference type="EMBL" id="JARAOO010000008">
    <property type="protein sequence ID" value="KAJ7958356.1"/>
    <property type="molecule type" value="Genomic_DNA"/>
</dbReference>
<reference evidence="1" key="1">
    <citation type="journal article" date="2023" name="Science">
        <title>Elucidation of the pathway for biosynthesis of saponin adjuvants from the soapbark tree.</title>
        <authorList>
            <person name="Reed J."/>
            <person name="Orme A."/>
            <person name="El-Demerdash A."/>
            <person name="Owen C."/>
            <person name="Martin L.B.B."/>
            <person name="Misra R.C."/>
            <person name="Kikuchi S."/>
            <person name="Rejzek M."/>
            <person name="Martin A.C."/>
            <person name="Harkess A."/>
            <person name="Leebens-Mack J."/>
            <person name="Louveau T."/>
            <person name="Stephenson M.J."/>
            <person name="Osbourn A."/>
        </authorList>
    </citation>
    <scope>NUCLEOTIDE SEQUENCE</scope>
    <source>
        <strain evidence="1">S10</strain>
    </source>
</reference>
<protein>
    <submittedName>
        <fullName evidence="1">Uncharacterized protein</fullName>
    </submittedName>
</protein>
<dbReference type="Proteomes" id="UP001163823">
    <property type="component" value="Chromosome 8"/>
</dbReference>
<proteinExistence type="predicted"/>